<dbReference type="EMBL" id="JACAZI010000003">
    <property type="protein sequence ID" value="KAF7365368.1"/>
    <property type="molecule type" value="Genomic_DNA"/>
</dbReference>
<proteinExistence type="predicted"/>
<comment type="caution">
    <text evidence="1">The sequence shown here is derived from an EMBL/GenBank/DDBJ whole genome shotgun (WGS) entry which is preliminary data.</text>
</comment>
<keyword evidence="2" id="KW-1185">Reference proteome</keyword>
<reference evidence="1" key="1">
    <citation type="submission" date="2020-05" db="EMBL/GenBank/DDBJ databases">
        <title>Mycena genomes resolve the evolution of fungal bioluminescence.</title>
        <authorList>
            <person name="Tsai I.J."/>
        </authorList>
    </citation>
    <scope>NUCLEOTIDE SEQUENCE</scope>
    <source>
        <strain evidence="1">CCC161011</strain>
    </source>
</reference>
<organism evidence="1 2">
    <name type="scientific">Mycena venus</name>
    <dbReference type="NCBI Taxonomy" id="2733690"/>
    <lineage>
        <taxon>Eukaryota</taxon>
        <taxon>Fungi</taxon>
        <taxon>Dikarya</taxon>
        <taxon>Basidiomycota</taxon>
        <taxon>Agaricomycotina</taxon>
        <taxon>Agaricomycetes</taxon>
        <taxon>Agaricomycetidae</taxon>
        <taxon>Agaricales</taxon>
        <taxon>Marasmiineae</taxon>
        <taxon>Mycenaceae</taxon>
        <taxon>Mycena</taxon>
    </lineage>
</organism>
<name>A0A8H7DAX3_9AGAR</name>
<accession>A0A8H7DAX3</accession>
<dbReference type="OrthoDB" id="411632at2759"/>
<dbReference type="Proteomes" id="UP000620124">
    <property type="component" value="Unassembled WGS sequence"/>
</dbReference>
<sequence length="404" mass="46891">MSVLWRSRFFLLLIPCIFGLLLFFSFQTHINSSSVILDQSLAIGSVANDSSAHAVHDGAPLPKILLVSAFFPLSKSKHTMAEYEWWLSQFLQHVTTDIYFYAPAEMESLIQKCRGDLPITIDTTYSTPFEIPPLSIYQEHYGKMHALDRERFRHSPELYAVWNAKPFLLDSGVQNLGRAGKEYDYAFWNDAGSFRSAHDYKRWPDPARVRELWEEGSTLSGEKPEDLLFFPIAGMPHPSMRYWVQDHGPVDSEFSEGSFFGGSPSTVAWWRRTFYAYHDYYLNLGLFVGKDQTLINAIFLLFPSRVIAVWLDDPESPAHKGMLPVVDEGALGNCGAEWFYYQFWLATPSERVAMRNIWESNARWSWIWWRVRQQCRVTRVSSMKDLLKRRFGRDWEPPLHMINA</sequence>
<gene>
    <name evidence="1" type="ORF">MVEN_00409000</name>
</gene>
<dbReference type="AlphaFoldDB" id="A0A8H7DAX3"/>
<evidence type="ECO:0000313" key="1">
    <source>
        <dbReference type="EMBL" id="KAF7365368.1"/>
    </source>
</evidence>
<protein>
    <submittedName>
        <fullName evidence="1">Uncharacterized protein</fullName>
    </submittedName>
</protein>
<evidence type="ECO:0000313" key="2">
    <source>
        <dbReference type="Proteomes" id="UP000620124"/>
    </source>
</evidence>